<accession>A0A2U8BSG8</accession>
<reference evidence="3 4" key="1">
    <citation type="journal article" date="2018" name="Genome Biol. Evol.">
        <title>The Genome Sequence of "Candidatus Fokinia solitaria": Insights on Reductive Evolution in Rickettsiales.</title>
        <authorList>
            <person name="Floriano A.M."/>
            <person name="Castelli M."/>
            <person name="Krenek S."/>
            <person name="Berendonk T.U."/>
            <person name="Bazzocchi C."/>
            <person name="Petroni G."/>
            <person name="Sassera D."/>
        </authorList>
    </citation>
    <scope>NUCLEOTIDE SEQUENCE [LARGE SCALE GENOMIC DNA]</scope>
    <source>
        <strain evidence="3">Rio ETE_ALG 3VII</strain>
    </source>
</reference>
<dbReference type="RefSeq" id="WP_108673324.1">
    <property type="nucleotide sequence ID" value="NZ_CP025989.1"/>
</dbReference>
<gene>
    <name evidence="3" type="ORF">Fsol_00512</name>
</gene>
<dbReference type="Proteomes" id="UP000244519">
    <property type="component" value="Chromosome"/>
</dbReference>
<proteinExistence type="predicted"/>
<feature type="compositionally biased region" description="Polar residues" evidence="2">
    <location>
        <begin position="837"/>
        <end position="849"/>
    </location>
</feature>
<keyword evidence="4" id="KW-1185">Reference proteome</keyword>
<evidence type="ECO:0000313" key="3">
    <source>
        <dbReference type="EMBL" id="AWD33306.1"/>
    </source>
</evidence>
<dbReference type="EMBL" id="CP025989">
    <property type="protein sequence ID" value="AWD33306.1"/>
    <property type="molecule type" value="Genomic_DNA"/>
</dbReference>
<feature type="coiled-coil region" evidence="1">
    <location>
        <begin position="6624"/>
        <end position="6658"/>
    </location>
</feature>
<evidence type="ECO:0000313" key="4">
    <source>
        <dbReference type="Proteomes" id="UP000244519"/>
    </source>
</evidence>
<feature type="compositionally biased region" description="Polar residues" evidence="2">
    <location>
        <begin position="857"/>
        <end position="866"/>
    </location>
</feature>
<feature type="region of interest" description="Disordered" evidence="2">
    <location>
        <begin position="805"/>
        <end position="824"/>
    </location>
</feature>
<protein>
    <submittedName>
        <fullName evidence="3">Uncharacterized protein</fullName>
    </submittedName>
</protein>
<feature type="compositionally biased region" description="Acidic residues" evidence="2">
    <location>
        <begin position="909"/>
        <end position="921"/>
    </location>
</feature>
<keyword evidence="1" id="KW-0175">Coiled coil</keyword>
<name>A0A2U8BSG8_9RICK</name>
<evidence type="ECO:0000256" key="2">
    <source>
        <dbReference type="SAM" id="MobiDB-lite"/>
    </source>
</evidence>
<feature type="coiled-coil region" evidence="1">
    <location>
        <begin position="2395"/>
        <end position="2452"/>
    </location>
</feature>
<sequence length="7555" mass="861606">MTQHTKNDSSFGDEHLRKLPFSDSLLKKLKERYEERGVNFTMDSLPEEDVKFVKYIDESSKSKDENKTSSGFKESYYAIARDEHGYFIVEIGKKNIAPYYASEEKIEQAFLLKYAKDFDATYAELIKEFNQQELLEVRGKGDIGRIPSYLPKMVFEGVSLKYVEAEALDVNMIEGGNMQKEPLPKNDIITEIAKELDIKKSLKSVSHYIFSSIEANFIAVRLSTEISKDLYLIFSRNDKEKFTIVATSIKDDEVITAYDREYDSLGSFKDDVENLWNFAFWEAIKKGKDQEFFGYNISLSDVYFVDEKLDFTTHDFKPSQLLSLPRLKRKGASIELYFQDIEYREFIKSALEDFKKDSSVKLSDYYIVKVVEQSDHTAIAWTLNINVGNDSKLIIMFTKDDHYTAYYVTENNGQPVIELKSASTHCGDGCYSSKSPHSKIPFFTAKTEEISLMSESFITSLFELDITNESADNKRRENVGRREDVESKKQSDEELIHYITEDEREVSNRKEGDEERYRDFYRQLCEKAGIEVFNAELRCVFIKNTASHSKTTTQLYVIDDLFLISKDASGYTLYHADDNAVQLVGAVELTFNLRSFCVESKDLPTEYDMMSTDDGRRAVINFAIGHLDLEETQSIGSIDPSEFEDAANNGIFQGTEEEFISEEEFQGTEEEFISEEEFQGTEQKPTFEQESNYNITSEVGGDKNSSEFENAANNGISQGAEEKFIPEEEFQGTEEEFISEEESNYNITSEVGRYKNSSEFEDAANNGTFQDTEQKPTFEQESNYNITSEVGRYKNSSEFEDAANNGTFQDTEQKPTFEQESNYNITSEVGRYKNSSEFENAANNDTFQDTEQKPTFEQESNYNITSEVGGDENPSKFEDAANNGTFQDTEQKPTFEQESNYNHTTSEVGGDENPSEFEDAADNGISQDTQEDLIFVQKSDNERILSEIVDRSKENGKFGKFEGESFAHLIIESGTVRIIVISHSGSESGMTQNESIMHISDEEGGRGLYYIDDAGKVQHYVDDVISSKMVQFIGEPDHVLNIPRSFATNDAIISLINGMVYSEFRQSDLDDKISEIEKEKFLEDMNHFIVDVFSKKFGITVGAYKVLKYTNTVDNKDSYVIVINADSVEHAVMLFRESQDVDCYIINNGKVEKGAKVQYSENLAFTNEVNALSGKVDDFSDDVIMGFAKVADGQLSAMDLEWLMDRKPNVHVLSKEIAEILKGIGGAFILHNIKDVVCYAVSNKQLALKFSLNEYEKDERNVYLVFENNEEDFYVVFSDVANRREVKKVSDKALASSAYAVLGDLNGIVKGGVKKFLGLEISSRNTYYRKDGLFNIEDAIVVVGDEEYVKSNLFESNVTRGTVIIGDSRFSSRDFSVQHDDFYKILDSIITESTTLDISAALLQYKRVKLVIGDAEYDVFVSHLKDSGRVKHLLFVMEQKNIQLFSVDDDVVTQLYTRYNTSVVPSNIEIEDTKKYFGKVKFPNDNGSGYLYKSKLIEIATGKELSRGSDVMNSELEQYIMESEEFSAEMKSARASLFDALSSAEVTFGNLIKKEKAKEGASEFEIVLLAQLLQFLKAALDIEMYVYHKVKLASSELEKASKANLAMIQTVSDSFSEFYSTLNKGISFKGTLSGSVYRENAALFAKLFDKITSFSQYDEYLNKRIALEKKFSTLQDSSFVSSDAVNLYDVSEESLKELIALFGKNRKDASFVQSTSLKVNLEFALNGYFTGSANIENERNSVALRDLVNVLEEQSEQKILDLETLLKTISRTALNGIVIVERSGKKEMLSSTFPRKALIGEILQWAADAETFCKAIAGYTTSKISSVRQEVLKIVEKFTMEVYEFKRLEEFFKEAEFPSYKGIQAIQDLSHSSYEKDEQLRKKVDSLLKAGESELKAKCQFIIEVGQRINHLANSNIFVKDEQCISWNDATSDITFDGYFVKVKEEYLSIMIKKLQDIIITWSKKSDEFVKMKENIDEQVQYIEAKKIFEDLQEQFTTTEEEFFNKIKNHDKRHGIKYTVSHSKEAAIGNSFSDVVRTHFYGYLANVDNKVKSLLEGNWWKANKESKELYNKLIALLHKTNVDDIIGLHDEFDELVYTLQPKAIAIFDKAIDAEKSKRIKATEKLEALFIECKDEQSRCSKEDINAALGDLVTEEGVMSFSATGYITRSMIDVIQEFFTNEESEKFHRIKKIISGISNKKEIGEKLWQHVLRYPVEAEKFNIEMSNLEKAAINGTMWQSVQDALLNEKLHVEQFGDFISIEEEIFEYRKDAIQVNALLIKEAYELIKQDESLSKGVEDQHDADRIAKTLADERTSLIAQYNLVEREKELLQSIKKWKSYNMDVLGDIELRVDNVEQIHRAQMIYGSVAAADLGLSVINNFNVCMSALGEVRDRVVEDFKKAIEDTQKELISQRDKVESLRLLAVIPYSSSELHEKEKEIAALSKLLENTQEQFDIKLKEAEASLSSLMNDVFFANITKDALLITDERLKNYLEEQKATAHKVEDYESKKRELGDKIAVLKEFEETLEEVLSRSDALSIVMDKKARWYSILEERVQSGDDTLRDILQEDSLNSQEQADTLLEKIEAHVRLLNGQLGASEQSQSDNEGGVLSSILKPSSIGGSILHRKSLEELHKSISSYKAGMKDKLYAPIEVVIEKSRGELEVAQYASYIIELQDSGKLAQELDLFKKTLIKDFSATSMIAMWFQQAKGRVKQVREKFIADNKLKSAQELRQISCFSNNESLGCDSKIADVYELSEKYYKNLDIFGFATTELHEIGKELYALLRYIDDGRDVAEDTKGFNLREVISTNLRITSEHVRNHKVHIKVLEAEKSAISKWDAVFKRKVEAIERKLHKFSSEAKIEDLSSKIALSRDALDKATTAIDVKLKNLYIKVEIREWRENVVKIYAEFQKAITDISMKELFKSLKFQNFNFAPLTESNSVKLALEPFENYVSKMKEFSEYEAFETKEALKEMEALKVEMNSFISTQENQMKIAIGNIKRNYDAVEAALILEANSIRSALLASLEKYDQDVLLMERGDIIELVNKEQNKIASAFNSNKERFTALLGKIKDEIEEINYKRYVNEVAYNEDMSDSIKELITAYSNILKAKIDDLSIGSLIDNLEHSYTKLSHLQLKNEARVLLNEYQKKKAKLILDGVRSGEKNIYTTIHNEYVLVLEKVQNIQAQFEKNLKSVGNMLPDSALYQKFDVNDAIISLAREDVLISEQIAVELKNELLEQEQNLPLQLSHNLIFAELRQQILDEGRRCSGNDRESFADYIRQKCISKTIFNFSQFKKYDNGAVCDVSDVKFDSSELALYDYTGYRLHYAKEMQKVVNSFIQRKDNIDSVLSNLFDKSNADIITPAALKDLLLKKEINESEAYEVIIGIVDKAAERYSVFDITFVLSMAQRVLYDRLSRSVEDINKLIQNYSLLFTSHPSYEKEKAIFDESVQKLENAWKDSSYSKDGLILRKEVESLYSYLKEGDSASSHVWPYKSDQEICERLLLALRDKEETSDAIIQYLGKLGLSENKNLVVKEALTNWFSSDRKQVALDKLFLVLWASIDSGDRYREYIIQAEMDLVERYVKKVYSGNSAVVELVKDKAFKAIKQSQSATSKKEASKKEIQYKYDSISPEEKWMCVKISEKVTSLQNSYKAWKGNSVKVDDTLWNDPLFSTIASNVSRAALLTDLNFADKLAASKAILSDTDVANMRSEFSALEDKLIHTLPEKVMKMIKEKEQLEKILQIMKHVIQFTTAEDSSSVKAFINQVDLYISGGVATISDIYHGIVDRYKESELMILVNKSNRATIERVIKEFEQVLQAKKSDIINEAVPFLKAAVADDGSILNSTSTVLKEISNDKTNPSFNMRFEAIRDALTTDKSVVDLGKLAEGKSIINSYLDSISNEIFSFQERSKLLNSYISVLEDRQENAKILLNTLQSSIDINAVNNNWNEAAEFLQNLKQIIANGRKSNSEGLLEDLRKFVDSTYVAKDNQAGATELLKGVRELIADGEQYSESRLLKELEALVTIFNVDLQQFEEQVTKFWKDLSQNLSRGNVFVARYLKDIKGTMKKLSPITEEHRKYANSANELIESLLQELNPALVKEREMLQSLISYRDAVNGKNFIQSQEELLKYPLFKEIKSLSFYDAYEALQYQFLYNKELMQLSAYDAFNALESGQGRRNTKAEFMEVINDKANDVLFLEELPRALTGYRASATMSDTDLSIFGVTSQLSHSASFPLLQDDKNRTPADKLFAKALTSFFAVPAKDSPSIVEAVLLSTTSTNVGVRNFISDAMDNISKIYDSTIEDLAGNALTSKVSATYNTLDEWKKTLGGASLSEAEMKRFFIGARDEIYKELANFEKNARLLVEDAAEFRALSIHTAGMFGLNVTSKESKTVFQNRFVDYINLATALKKLALPGKYYSEIMRQALKFMTDAFRYLDIREVETAARGSVSFANESKDKISSIVKEVFGKDYITENDFLISIRTEVQKKITDLIHQGVVVREIENTHQIANELKVLVGYLLKYDSENSTLSENDKLQNFKTLKNIKDNYLRNNWFNKPTLDREHWWNTFTKQYRTISDSYAAGKYMSFSEIVKMAYLSMVNSKEYEKYGNELKKTYGKWHHDFDGVLNALKNSSDFSDDSDVKLEEAIERNSNSIVEAFWQNIADVVHKLGAEEFPNTESFRERLGKMIPSHFGMKDVISEFAHTIFSTYSRSDATTREKIDLFIVVVNQLSIAATGREGISINALQEAHGGKLSLQILEEKLSSIVNDLSAIKNAFTDTVIQHHSSARLFSNAVSLHVSDINKAFMAPLLEVDVEISLSQQLAAQVLTNFVSCSLRNGNIMKYQDRANSNEMQRIEALLAEMQCVEWNEIFVPEKLSKSSVKRIHDYLSEKLSNISAEQFGDISSMHAFLVKDQVLSQVFGLGALQGIFDEFKEYVTQKLDMKQADIAEMFVALLKEQYARFIVSAKESNLLEGANEIVPEYIPLQTIAFAAISERYDMKSMEDFAEKYFYYSELFPKCLAHTEASFISSSWKSENEVAVRNYCNNLLRNEGKNPDDYTEVVSLFSSAIYRIREDIGVDALIGGVYNAQIIQDIKEYVFRDGVLDFEKYALGTVENNFVRSFAAKLKKSVAIPKVEKEKIEKEVEVITKRRDSLSKSVKDFEKVQQSLGGIYATVSEYSEAKSELNNYKKHFDENTAEILKNLRTVIHLGVVRANKDIATLFKELGLGDFSIKDSSSFKAQVQKRFNKETQSVTEEVDYSLGTLTAKEPEEFKAAITSLRQKVTEQQWNILGSAIFNSYQSYKAPSAEKMIGALKSLSTYELCDIADRIGISARNQVMPDIYSFLRAFAEKIVANGEDFLEDFVLTAEEFDKIKDALEKAQVRGDDVIRNPNIDVNILDIDDEAFLKSLGDTQYRLADLLSIVAKEDNDAIEWLNDNLNNKEKEKLIRAVVASYEATDSKIGDTIGVIGRISNYLSSYFIDPSEENAIHRAALQKRLSNIQYKSEESEKNMKRDISRFIETQVEKLFSLVVEMAKHLDGDNDMVNAQDLFSLVDIMEKSLIAHEAISSDFSKEIHDAADSLKKLETVSFKVKTIWSYLRDDEPVSLMSTIYSEMKNYLHQSASAERMFIESNNKALDIKEMFVRLLEQFDVIPQRFLQLDIEQRDKSIAEYIAEREEENSDIAGTTVLRQVFSFLKLFNADSRLVSAIHKIIEDNEPSYNPKMMIGDAMIEELFSVQQRAEVIDEAIAVYDKWYSENNGNIITAAEAAENSSIIEDLDKQIAERQEKLKVLNEQLSEEIVTQNINNFNTTHINIRAEELIYGNLKDVLADKDFANILSDAKMIASYPHFIKFLDNVLLYKTNKKENSINYIKKMEDALSAFLKVCKMIASLSKYEIFNVDILKFDDIDSVAKLIAKLDLSNIQLISDEGGKTDKALQSLQSALISKLQQIKDIVSDGAAELRTLKTASIPLSEFAATDATIFAFLKNENSMAFGYSAFLSCPVEGTHGFANIAERQYPFSIELQKSSNSYNVEYLLADMNTKMSEEKAKECGIDKIPDFLKLVCEKTFPRDKDRDDKAQHGADNEYFKRLQRTEDESSAKLSVDIKNLQNLSGQLVNYIKKELQDGNIKSYEDVQSLVAKDEKYSPSIQQLISKINGDCEYATISCRTLDVNGIIANIDSAPLLAFNEHARAISIANALNDHLMKLCRAHEKDFSDGIEQELLQRVSVIERAFKVLIEQEKWRLSSEMKLFEMQKADPSNHETIDKYRSLLNELLQHRLSEKSEMEAIKYYEQSHIVQRRAEIEYLEKELKSIDKVNDVTFSSKIDDILSSFRTEYQHMQDAREYYYSYHTKQMRDTVVSQQKEFTELLSQKLAPLSLNADSSLGGSDSVTGVDSELREKLKEDVETAKTDRYNYIQLSNFAKKNGIGMHSLEMIQAVSWVYSYYNVDYRAYRTSSGDWTAKQKEDMISKSNANMNKFIAGRNLASGELDISMQKIRQLVTSMYNDDISYFRKEMEKAYALVAKSLTEYVTSYKFELKAEHSDLRTSYYMNVLKQSAAAEASRLEKFYLTDIMKVLEGHKKSLVEVERYNDVKDKYELIAKNQQKLQDGLLKPISNYESTVNYSAVREYDSAIAQCGSMLRKLENLEQKASQLSKKEETIREEIGQNKGWSGKKNEYIAFSREIESLGNTLPSGNSCEKVVPFNDERVMNYSKVLQFILQENARKIESKKQTIHTLLSNKVREMQTYLAHREHMEALDNVERLLEKSTKALNEKILKITPLIINNAIDIAVYESYVAAARDDVKNSAEYAVMKELCHNRYSDDCDEVDNRVSNFGASIIGDLRSVAMVVGSEYAEALKKLSTETELVAQRIGKLTMLEEKDIRSAEDELDSSINSINEISYGRAVTNSNNLELHKILLLELQSKFAVAKSKAIEQINNNFVMRREYVSLSKYVIFDAQNKEFRQDENVKNDIWLIVRDGFRKSMEFNVQSCLSDVRHFTEQRITMPSKYKMREKDISGMEQSYESTLHYSGLRCIELQGWHDDTKRKLSSHFDSVIARMISHNTADDSKLKNVKNDFRNDILDITDDTLPGVVHSRTNYMTETFTYWDQRFDNVMPKILAVNALKKSSALKKVDLYSSASVLAKLISDTNVKDIQNALPQMIIELYHKDLEEISNTIAQYGFGSELTESSTCMGIIEHVLTELPDQSAITKRCKGLDMQYNAVKSEVDAISKVIEYANDKVKSYEASVRRLKNEKVNFFDKAISAMQQCETEINEFVGRELSTLPYDIRDAVRKKITACGDHLKKYSAQKAEIQEWSSRDFLAEYKIIGLYSQELKRSIDNELLCYYSDETDDKFIAGVRELDKCASILDASRAYYMDARKMLHSVPSYCALSLFQKESNSLIAEKLQILCDSLNTKVKGYGILLDSGESLIKSWDELYGMMQNSSIYKIDYEQIKAHFMQRAANDHNKVKDSMKIMQEREVIVHLENKEDLYIKLLNSKYFCRDLSEAVYTTYSMETCYTAITKDDFFVSIVGGADYFIMNEYNEHKADITIDGGIEHS</sequence>
<dbReference type="KEGG" id="fso:Fsol_00512"/>
<feature type="compositionally biased region" description="Polar residues" evidence="2">
    <location>
        <begin position="896"/>
        <end position="907"/>
    </location>
</feature>
<organism evidence="3 4">
    <name type="scientific">Candidatus Fokinia solitaria</name>
    <dbReference type="NCBI Taxonomy" id="1802984"/>
    <lineage>
        <taxon>Bacteria</taxon>
        <taxon>Pseudomonadati</taxon>
        <taxon>Pseudomonadota</taxon>
        <taxon>Alphaproteobacteria</taxon>
        <taxon>Rickettsiales</taxon>
        <taxon>Candidatus Midichloriaceae</taxon>
        <taxon>Candidatus Fokinia</taxon>
    </lineage>
</organism>
<dbReference type="OrthoDB" id="7522752at2"/>
<feature type="region of interest" description="Disordered" evidence="2">
    <location>
        <begin position="829"/>
        <end position="922"/>
    </location>
</feature>
<evidence type="ECO:0000256" key="1">
    <source>
        <dbReference type="SAM" id="Coils"/>
    </source>
</evidence>